<keyword evidence="5" id="KW-0812">Transmembrane</keyword>
<dbReference type="SMART" id="SM00479">
    <property type="entry name" value="EXOIII"/>
    <property type="match status" value="1"/>
</dbReference>
<dbReference type="InterPro" id="IPR013520">
    <property type="entry name" value="Ribonucl_H"/>
</dbReference>
<accession>A0A2K9EIF7</accession>
<keyword evidence="7" id="KW-0378">Hydrolase</keyword>
<proteinExistence type="predicted"/>
<evidence type="ECO:0000256" key="4">
    <source>
        <dbReference type="ARBA" id="ARBA00049244"/>
    </source>
</evidence>
<dbReference type="InterPro" id="IPR012337">
    <property type="entry name" value="RNaseH-like_sf"/>
</dbReference>
<organism evidence="7 8">
    <name type="scientific">Paracoccus tegillarcae</name>
    <dbReference type="NCBI Taxonomy" id="1529068"/>
    <lineage>
        <taxon>Bacteria</taxon>
        <taxon>Pseudomonadati</taxon>
        <taxon>Pseudomonadota</taxon>
        <taxon>Alphaproteobacteria</taxon>
        <taxon>Rhodobacterales</taxon>
        <taxon>Paracoccaceae</taxon>
        <taxon>Paracoccus</taxon>
    </lineage>
</organism>
<comment type="catalytic activity">
    <reaction evidence="4">
        <text>DNA(n) + a 2'-deoxyribonucleoside 5'-triphosphate = DNA(n+1) + diphosphate</text>
        <dbReference type="Rhea" id="RHEA:22508"/>
        <dbReference type="Rhea" id="RHEA-COMP:17339"/>
        <dbReference type="Rhea" id="RHEA-COMP:17340"/>
        <dbReference type="ChEBI" id="CHEBI:33019"/>
        <dbReference type="ChEBI" id="CHEBI:61560"/>
        <dbReference type="ChEBI" id="CHEBI:173112"/>
        <dbReference type="EC" id="2.7.7.7"/>
    </reaction>
</comment>
<dbReference type="NCBIfam" id="TIGR00573">
    <property type="entry name" value="dnaq"/>
    <property type="match status" value="1"/>
</dbReference>
<dbReference type="InterPro" id="IPR006054">
    <property type="entry name" value="DnaQ"/>
</dbReference>
<dbReference type="GO" id="GO:0008408">
    <property type="term" value="F:3'-5' exonuclease activity"/>
    <property type="evidence" value="ECO:0007669"/>
    <property type="project" value="TreeGrafter"/>
</dbReference>
<keyword evidence="5" id="KW-1133">Transmembrane helix</keyword>
<dbReference type="RefSeq" id="WP_101460813.1">
    <property type="nucleotide sequence ID" value="NZ_CP025408.1"/>
</dbReference>
<dbReference type="EC" id="2.7.7.7" evidence="1"/>
<dbReference type="GO" id="GO:0005829">
    <property type="term" value="C:cytosol"/>
    <property type="evidence" value="ECO:0007669"/>
    <property type="project" value="TreeGrafter"/>
</dbReference>
<reference evidence="7 8" key="1">
    <citation type="submission" date="2017-12" db="EMBL/GenBank/DDBJ databases">
        <authorList>
            <person name="Hurst M.R.H."/>
        </authorList>
    </citation>
    <scope>NUCLEOTIDE SEQUENCE [LARGE SCALE GENOMIC DNA]</scope>
    <source>
        <strain evidence="7 8">BM15</strain>
    </source>
</reference>
<dbReference type="EMBL" id="CP025408">
    <property type="protein sequence ID" value="AUH34149.1"/>
    <property type="molecule type" value="Genomic_DNA"/>
</dbReference>
<dbReference type="InterPro" id="IPR036397">
    <property type="entry name" value="RNaseH_sf"/>
</dbReference>
<protein>
    <recommendedName>
        <fullName evidence="1">DNA-directed DNA polymerase</fullName>
        <ecNumber evidence="1">2.7.7.7</ecNumber>
    </recommendedName>
</protein>
<evidence type="ECO:0000256" key="2">
    <source>
        <dbReference type="ARBA" id="ARBA00025483"/>
    </source>
</evidence>
<sequence length="653" mass="68826">MLTGLSLRLRVLLIFAGLAGTVLAVFLFALWVEARRMSQAGIDMGEATSPMVLAGFIAGLGAVLAIVAVWFLFDRFVAHPIETLAGGLRTGQSPDLDQARYLADLGPAARDAAEARARSAEALAQAMQDHAAEQAREKAALESILSDFGAAAVMTDTAGRVVFYNAAAGRMMPGLGLDRPLARHLRSGALDAARVRLVDGGVAATDLTALTVDGTRLTGRMRLMDDGTLLILRDRPAARPESRAAFEALRRRAATLVPMLEVLDGPIPPALAQAIRAEGQGLANAMRSLSDADKPDDSGACAQLAELAVGLDTGGAPLPRLSVQAQAGPVNALLRALDGHLRAQGHAPRLVVDTADAAEVRLLLEWQGAALPMDRLEAWLAEPPDHDQPDLSGADLLAAQATGIWAEHDDPAGPARLVLPLPRAAEADVSGGLTYDFALASRGAASSQLADLTCVVFDTETTGLEPTDRIVQIAGVRIAGGRLTGERFETLVNPGRPIPPASTKIHGVTDQMVKDAPDMAAALVAFHHFAEDAALVAHNAPFDMGMLHSAAPETGAHFDNRVLDTVLLSAMVWGQSAPHTLDALCERLQITIPEELRHTAMGDTEATAQAFLQLIPALAAKGIKRFEDMQVEARKHRRLIGDANQDAAKTSSS</sequence>
<evidence type="ECO:0000313" key="7">
    <source>
        <dbReference type="EMBL" id="AUH34149.1"/>
    </source>
</evidence>
<feature type="domain" description="Exonuclease" evidence="6">
    <location>
        <begin position="453"/>
        <end position="620"/>
    </location>
</feature>
<dbReference type="KEGG" id="paro:CUV01_12755"/>
<comment type="subunit">
    <text evidence="3">DNA polymerase III contains a core (composed of alpha, epsilon and theta chains) that associates with a tau subunit. This core dimerizes to form the POLIII' complex. PolIII' associates with the gamma complex (composed of gamma, delta, delta', psi and chi chains) and with the beta chain to form the complete DNA polymerase III complex.</text>
</comment>
<dbReference type="Proteomes" id="UP000233742">
    <property type="component" value="Chromosome"/>
</dbReference>
<evidence type="ECO:0000313" key="8">
    <source>
        <dbReference type="Proteomes" id="UP000233742"/>
    </source>
</evidence>
<dbReference type="GO" id="GO:0045004">
    <property type="term" value="P:DNA replication proofreading"/>
    <property type="evidence" value="ECO:0007669"/>
    <property type="project" value="TreeGrafter"/>
</dbReference>
<evidence type="ECO:0000256" key="3">
    <source>
        <dbReference type="ARBA" id="ARBA00026073"/>
    </source>
</evidence>
<feature type="transmembrane region" description="Helical" evidence="5">
    <location>
        <begin position="12"/>
        <end position="32"/>
    </location>
</feature>
<dbReference type="SUPFAM" id="SSF53098">
    <property type="entry name" value="Ribonuclease H-like"/>
    <property type="match status" value="1"/>
</dbReference>
<keyword evidence="8" id="KW-1185">Reference proteome</keyword>
<dbReference type="GO" id="GO:0003887">
    <property type="term" value="F:DNA-directed DNA polymerase activity"/>
    <property type="evidence" value="ECO:0007669"/>
    <property type="project" value="UniProtKB-EC"/>
</dbReference>
<comment type="function">
    <text evidence="2">DNA polymerase III is a complex, multichain enzyme responsible for most of the replicative synthesis in bacteria. The epsilon subunit contain the editing function and is a proofreading 3'-5' exonuclease.</text>
</comment>
<gene>
    <name evidence="7" type="ORF">CUV01_12755</name>
</gene>
<evidence type="ECO:0000259" key="6">
    <source>
        <dbReference type="SMART" id="SM00479"/>
    </source>
</evidence>
<keyword evidence="5" id="KW-0472">Membrane</keyword>
<feature type="transmembrane region" description="Helical" evidence="5">
    <location>
        <begin position="52"/>
        <end position="73"/>
    </location>
</feature>
<dbReference type="PANTHER" id="PTHR30231:SF41">
    <property type="entry name" value="DNA POLYMERASE III SUBUNIT EPSILON"/>
    <property type="match status" value="1"/>
</dbReference>
<dbReference type="PANTHER" id="PTHR30231">
    <property type="entry name" value="DNA POLYMERASE III SUBUNIT EPSILON"/>
    <property type="match status" value="1"/>
</dbReference>
<dbReference type="CDD" id="cd06127">
    <property type="entry name" value="DEDDh"/>
    <property type="match status" value="1"/>
</dbReference>
<keyword evidence="7" id="KW-0269">Exonuclease</keyword>
<evidence type="ECO:0000256" key="1">
    <source>
        <dbReference type="ARBA" id="ARBA00012417"/>
    </source>
</evidence>
<dbReference type="Gene3D" id="3.30.420.10">
    <property type="entry name" value="Ribonuclease H-like superfamily/Ribonuclease H"/>
    <property type="match status" value="1"/>
</dbReference>
<dbReference type="OrthoDB" id="9804290at2"/>
<evidence type="ECO:0000256" key="5">
    <source>
        <dbReference type="SAM" id="Phobius"/>
    </source>
</evidence>
<dbReference type="Pfam" id="PF00929">
    <property type="entry name" value="RNase_T"/>
    <property type="match status" value="1"/>
</dbReference>
<dbReference type="FunFam" id="3.30.420.10:FF:000045">
    <property type="entry name" value="3'-5' exonuclease DinG"/>
    <property type="match status" value="1"/>
</dbReference>
<dbReference type="AlphaFoldDB" id="A0A2K9EIF7"/>
<keyword evidence="7" id="KW-0540">Nuclease</keyword>
<dbReference type="GO" id="GO:0003677">
    <property type="term" value="F:DNA binding"/>
    <property type="evidence" value="ECO:0007669"/>
    <property type="project" value="InterPro"/>
</dbReference>
<name>A0A2K9EIF7_9RHOB</name>